<dbReference type="Pfam" id="PF02965">
    <property type="entry name" value="Met_synt_B12"/>
    <property type="match status" value="1"/>
</dbReference>
<feature type="domain" description="Pterin-binding" evidence="26">
    <location>
        <begin position="354"/>
        <end position="615"/>
    </location>
</feature>
<evidence type="ECO:0000313" key="30">
    <source>
        <dbReference type="EMBL" id="PQV65502.1"/>
    </source>
</evidence>
<dbReference type="CDD" id="cd02069">
    <property type="entry name" value="methionine_synthase_B12_BD"/>
    <property type="match status" value="1"/>
</dbReference>
<dbReference type="InterPro" id="IPR006158">
    <property type="entry name" value="Cobalamin-bd"/>
</dbReference>
<feature type="binding site" evidence="23">
    <location>
        <position position="811"/>
    </location>
    <ligand>
        <name>methylcob(III)alamin</name>
        <dbReference type="ChEBI" id="CHEBI:28115"/>
    </ligand>
</feature>
<evidence type="ECO:0000256" key="21">
    <source>
        <dbReference type="PIRNR" id="PIRNR000381"/>
    </source>
</evidence>
<comment type="similarity">
    <text evidence="5">Belongs to the vitamin-B12 dependent methionine synthase family.</text>
</comment>
<dbReference type="GO" id="GO:0008270">
    <property type="term" value="F:zinc ion binding"/>
    <property type="evidence" value="ECO:0007669"/>
    <property type="project" value="UniProtKB-UniRule"/>
</dbReference>
<feature type="binding site" evidence="22 24">
    <location>
        <position position="245"/>
    </location>
    <ligand>
        <name>Zn(2+)</name>
        <dbReference type="ChEBI" id="CHEBI:29105"/>
    </ligand>
</feature>
<dbReference type="InterPro" id="IPR003726">
    <property type="entry name" value="HCY_dom"/>
</dbReference>
<dbReference type="FunFam" id="3.20.20.330:FF:000001">
    <property type="entry name" value="Methionine synthase"/>
    <property type="match status" value="1"/>
</dbReference>
<dbReference type="Gene3D" id="3.10.196.10">
    <property type="entry name" value="Vitamin B12-dependent methionine synthase, activation domain"/>
    <property type="match status" value="1"/>
</dbReference>
<dbReference type="SUPFAM" id="SSF47644">
    <property type="entry name" value="Methionine synthase domain"/>
    <property type="match status" value="1"/>
</dbReference>
<organism evidence="30 31">
    <name type="scientific">Abditibacterium utsteinense</name>
    <dbReference type="NCBI Taxonomy" id="1960156"/>
    <lineage>
        <taxon>Bacteria</taxon>
        <taxon>Pseudomonadati</taxon>
        <taxon>Abditibacteriota</taxon>
        <taxon>Abditibacteriia</taxon>
        <taxon>Abditibacteriales</taxon>
        <taxon>Abditibacteriaceae</taxon>
        <taxon>Abditibacterium</taxon>
    </lineage>
</organism>
<feature type="binding site" evidence="23">
    <location>
        <begin position="1190"/>
        <end position="1191"/>
    </location>
    <ligand>
        <name>S-adenosyl-L-methionine</name>
        <dbReference type="ChEBI" id="CHEBI:59789"/>
    </ligand>
</feature>
<sequence length="1234" mass="136388">MNITEQLTSLLAERILILDGAMGSVIQGYKLGENDFRGERFKDHPHDLKGNNDLLVLTRPDVIKEIHLDYYKAGADICETNSFSLTRIAQADYGLEEEVYELNVASVHLAREAADEAEKLDGKPRFVAGAMGPTNRTLSMSPDVNRPEYRAVSWDEVVAAYTEQAQALLDGGVDILMPETTFDTLNLKAALFAIETLFENGARRVPVIASLSITDSSGRTLSGQTLEAFFVSISNHDLFCVGLNCGDSPVKLRPYLEELSRIAPMPVHAYFNAGLPNVLGDYDWTPAQLVEVMGEYAQNGWVNILGGCCGTTPAHIGALAKCVEGLAPRVIPQKMKETQFSGLEALTVRPESNFQMIGERTNVTGSPKFSRLIKEEKFSEALEIARQQVENGANIIDINFDEGLLDGPKTMRHFLNLLAAEPDISRVPIMVDSSKWEIIEAGLQCIQGKGVVNSISLKEGEDAFRRNAKLVKRYGAGAVVMAFDEDGQADSYERRIEICARAYKILVEEVGFPPQDIIFDPNILTVATGLEEHVNYAVDFIRATKWIRENLPGAHVSGGVSNVSFSFRGNNKVREAMHSAFLKHAIEAGLDFGIVNAGMLEVYDEIEPELKEKVEDVLLNRRADATERLVELADKIKAEDSGEVVDNSKVEEWRNGTVEERLKHALVKGIDLYVEADVEEARLKYDRPLHVIEGPLMAGMNVVGDLFGAGKMFLPQVVKSARVMKKGVAILLPYMELEKELAGSQAKTQGKILMATVKGDVHDIGKNIVGVVLACNNYEVVDLGVMVSTNKILQTAREIGADIIGLSGLITPSLDEMAGVAREMERQNFTIPLMIGGATTSRIHTAVKVATEYSGPVIHVLDASRAVGVASQLLSDDQKEGFVSSTKNAQNSDRERFWAKREANALLPIETARSRHFPIEWKPEEIALPERLGLQSLRGVPLDELSKYIDWTPFFQSWELAGRYPEILQDEIVGETARELFADAQKVLGDLIKRKSLEARAVWGFWPANSLGDDIVLWTDTDASREIARFPMLRQQIDKAAGRFDLSLSDFVAPIESGLTDYVGAFAVTIHGAEKIVADFKAKNDDHSALLVQSLSDRFAEAFAEWLHQKARIFCGIEEGFAPEELAAEKYRGIRPAFGYPACPDHTPKIPLFELLQAEAYAGVKLTEGMSMWPPSSVSGIFLNHAKSHYFAVGKIGRDQVEDYATRRGYEFDVMEKWLSPNLGYNPQKMKAVK</sequence>
<dbReference type="InterPro" id="IPR036589">
    <property type="entry name" value="HCY_dom_sf"/>
</dbReference>
<dbReference type="EC" id="2.1.1.13" evidence="6 20"/>
<keyword evidence="11 21" id="KW-0808">Transferase</keyword>
<dbReference type="Pfam" id="PF02574">
    <property type="entry name" value="S-methyl_trans"/>
    <property type="match status" value="1"/>
</dbReference>
<dbReference type="InterPro" id="IPR050554">
    <property type="entry name" value="Met_Synthase/Corrinoid"/>
</dbReference>
<evidence type="ECO:0000256" key="19">
    <source>
        <dbReference type="ARBA" id="ARBA00031040"/>
    </source>
</evidence>
<feature type="binding site" evidence="22 24">
    <location>
        <position position="309"/>
    </location>
    <ligand>
        <name>Zn(2+)</name>
        <dbReference type="ChEBI" id="CHEBI:29105"/>
    </ligand>
</feature>
<evidence type="ECO:0000256" key="12">
    <source>
        <dbReference type="ARBA" id="ARBA00022691"/>
    </source>
</evidence>
<dbReference type="PIRSF" id="PIRSF000381">
    <property type="entry name" value="MetH"/>
    <property type="match status" value="1"/>
</dbReference>
<dbReference type="InParanoid" id="A0A2S8SXH0"/>
<evidence type="ECO:0000256" key="5">
    <source>
        <dbReference type="ARBA" id="ARBA00010398"/>
    </source>
</evidence>
<feature type="binding site" evidence="23">
    <location>
        <position position="807"/>
    </location>
    <ligand>
        <name>methylcob(III)alamin</name>
        <dbReference type="ChEBI" id="CHEBI:28115"/>
    </ligand>
</feature>
<evidence type="ECO:0000256" key="10">
    <source>
        <dbReference type="ARBA" id="ARBA00022628"/>
    </source>
</evidence>
<comment type="caution">
    <text evidence="30">The sequence shown here is derived from an EMBL/GenBank/DDBJ whole genome shotgun (WGS) entry which is preliminary data.</text>
</comment>
<dbReference type="SUPFAM" id="SSF51717">
    <property type="entry name" value="Dihydropteroate synthetase-like"/>
    <property type="match status" value="1"/>
</dbReference>
<dbReference type="FunFam" id="1.10.1240.10:FF:000001">
    <property type="entry name" value="Methionine synthase"/>
    <property type="match status" value="1"/>
</dbReference>
<evidence type="ECO:0000256" key="24">
    <source>
        <dbReference type="PROSITE-ProRule" id="PRU00333"/>
    </source>
</evidence>
<evidence type="ECO:0000256" key="22">
    <source>
        <dbReference type="PIRSR" id="PIRSR000381-1"/>
    </source>
</evidence>
<evidence type="ECO:0000256" key="20">
    <source>
        <dbReference type="NCBIfam" id="TIGR02082"/>
    </source>
</evidence>
<evidence type="ECO:0000256" key="8">
    <source>
        <dbReference type="ARBA" id="ARBA00022603"/>
    </source>
</evidence>
<dbReference type="OrthoDB" id="9803687at2"/>
<dbReference type="AlphaFoldDB" id="A0A2S8SXH0"/>
<evidence type="ECO:0000256" key="2">
    <source>
        <dbReference type="ARBA" id="ARBA00001947"/>
    </source>
</evidence>
<comment type="cofactor">
    <cofactor evidence="2 21 24">
        <name>Zn(2+)</name>
        <dbReference type="ChEBI" id="CHEBI:29105"/>
    </cofactor>
</comment>
<dbReference type="GO" id="GO:0008705">
    <property type="term" value="F:methionine synthase activity"/>
    <property type="evidence" value="ECO:0007669"/>
    <property type="project" value="UniProtKB-UniRule"/>
</dbReference>
<keyword evidence="9 21" id="KW-0028">Amino-acid biosynthesis</keyword>
<evidence type="ECO:0000259" key="26">
    <source>
        <dbReference type="PROSITE" id="PS50972"/>
    </source>
</evidence>
<keyword evidence="14" id="KW-0677">Repeat</keyword>
<keyword evidence="8 21" id="KW-0489">Methyltransferase</keyword>
<dbReference type="PANTHER" id="PTHR45833">
    <property type="entry name" value="METHIONINE SYNTHASE"/>
    <property type="match status" value="1"/>
</dbReference>
<dbReference type="PROSITE" id="PS51337">
    <property type="entry name" value="B12_BINDING_NTER"/>
    <property type="match status" value="1"/>
</dbReference>
<evidence type="ECO:0000256" key="13">
    <source>
        <dbReference type="ARBA" id="ARBA00022723"/>
    </source>
</evidence>
<evidence type="ECO:0000256" key="11">
    <source>
        <dbReference type="ARBA" id="ARBA00022679"/>
    </source>
</evidence>
<keyword evidence="12 21" id="KW-0949">S-adenosyl-L-methionine</keyword>
<dbReference type="PROSITE" id="PS50970">
    <property type="entry name" value="HCY"/>
    <property type="match status" value="1"/>
</dbReference>
<dbReference type="RefSeq" id="WP_105482231.1">
    <property type="nucleotide sequence ID" value="NZ_NIGF01000001.1"/>
</dbReference>
<evidence type="ECO:0000256" key="17">
    <source>
        <dbReference type="ARBA" id="ARBA00023285"/>
    </source>
</evidence>
<feature type="binding site" evidence="23">
    <location>
        <position position="693"/>
    </location>
    <ligand>
        <name>methylcob(III)alamin</name>
        <dbReference type="ChEBI" id="CHEBI:28115"/>
    </ligand>
</feature>
<dbReference type="InterPro" id="IPR011822">
    <property type="entry name" value="MetH"/>
</dbReference>
<evidence type="ECO:0000256" key="9">
    <source>
        <dbReference type="ARBA" id="ARBA00022605"/>
    </source>
</evidence>
<feature type="domain" description="AdoMet activation" evidence="27">
    <location>
        <begin position="900"/>
        <end position="1228"/>
    </location>
</feature>
<feature type="binding site" description="axial binding residue" evidence="22">
    <location>
        <position position="762"/>
    </location>
    <ligand>
        <name>methylcob(III)alamin</name>
        <dbReference type="ChEBI" id="CHEBI:28115"/>
    </ligand>
    <ligandPart>
        <name>Co</name>
        <dbReference type="ChEBI" id="CHEBI:27638"/>
    </ligandPart>
</feature>
<evidence type="ECO:0000256" key="1">
    <source>
        <dbReference type="ARBA" id="ARBA00001700"/>
    </source>
</evidence>
<evidence type="ECO:0000256" key="6">
    <source>
        <dbReference type="ARBA" id="ARBA00012032"/>
    </source>
</evidence>
<dbReference type="InterPro" id="IPR036724">
    <property type="entry name" value="Cobalamin-bd_sf"/>
</dbReference>
<dbReference type="InterPro" id="IPR004223">
    <property type="entry name" value="VitB12-dep_Met_synth_activ_dom"/>
</dbReference>
<proteinExistence type="inferred from homology"/>
<dbReference type="Gene3D" id="3.20.20.330">
    <property type="entry name" value="Homocysteine-binding-like domain"/>
    <property type="match status" value="1"/>
</dbReference>
<name>A0A2S8SXH0_9BACT</name>
<reference evidence="30 31" key="1">
    <citation type="journal article" date="2018" name="Syst. Appl. Microbiol.">
        <title>Abditibacterium utsteinense sp. nov., the first cultivated member of candidate phylum FBP, isolated from ice-free Antarctic soil samples.</title>
        <authorList>
            <person name="Tahon G."/>
            <person name="Tytgat B."/>
            <person name="Lebbe L."/>
            <person name="Carlier A."/>
            <person name="Willems A."/>
        </authorList>
    </citation>
    <scope>NUCLEOTIDE SEQUENCE [LARGE SCALE GENOMIC DNA]</scope>
    <source>
        <strain evidence="30 31">LMG 29911</strain>
    </source>
</reference>
<dbReference type="PROSITE" id="PS50972">
    <property type="entry name" value="PTERIN_BINDING"/>
    <property type="match status" value="1"/>
</dbReference>
<feature type="domain" description="B12-binding N-terminal" evidence="29">
    <location>
        <begin position="649"/>
        <end position="743"/>
    </location>
</feature>
<dbReference type="GO" id="GO:0046653">
    <property type="term" value="P:tetrahydrofolate metabolic process"/>
    <property type="evidence" value="ECO:0007669"/>
    <property type="project" value="TreeGrafter"/>
</dbReference>
<dbReference type="UniPathway" id="UPA00051">
    <property type="reaction ID" value="UER00081"/>
</dbReference>
<feature type="binding site" evidence="23">
    <location>
        <position position="950"/>
    </location>
    <ligand>
        <name>S-adenosyl-L-methionine</name>
        <dbReference type="ChEBI" id="CHEBI:59789"/>
    </ligand>
</feature>
<evidence type="ECO:0000313" key="31">
    <source>
        <dbReference type="Proteomes" id="UP000237684"/>
    </source>
</evidence>
<keyword evidence="31" id="KW-1185">Reference proteome</keyword>
<evidence type="ECO:0000256" key="14">
    <source>
        <dbReference type="ARBA" id="ARBA00022737"/>
    </source>
</evidence>
<evidence type="ECO:0000259" key="29">
    <source>
        <dbReference type="PROSITE" id="PS51337"/>
    </source>
</evidence>
<evidence type="ECO:0000256" key="18">
    <source>
        <dbReference type="ARBA" id="ARBA00025552"/>
    </source>
</evidence>
<evidence type="ECO:0000256" key="16">
    <source>
        <dbReference type="ARBA" id="ARBA00023167"/>
    </source>
</evidence>
<dbReference type="Gene3D" id="1.10.1240.10">
    <property type="entry name" value="Methionine synthase domain"/>
    <property type="match status" value="1"/>
</dbReference>
<feature type="domain" description="Hcy-binding" evidence="25">
    <location>
        <begin position="4"/>
        <end position="323"/>
    </location>
</feature>
<comment type="cofactor">
    <cofactor evidence="3 21 22">
        <name>methylcob(III)alamin</name>
        <dbReference type="ChEBI" id="CHEBI:28115"/>
    </cofactor>
</comment>
<dbReference type="GO" id="GO:0031419">
    <property type="term" value="F:cobalamin binding"/>
    <property type="evidence" value="ECO:0007669"/>
    <property type="project" value="UniProtKB-UniRule"/>
</dbReference>
<dbReference type="PANTHER" id="PTHR45833:SF1">
    <property type="entry name" value="METHIONINE SYNTHASE"/>
    <property type="match status" value="1"/>
</dbReference>
<dbReference type="GO" id="GO:0050667">
    <property type="term" value="P:homocysteine metabolic process"/>
    <property type="evidence" value="ECO:0007669"/>
    <property type="project" value="TreeGrafter"/>
</dbReference>
<dbReference type="PROSITE" id="PS50974">
    <property type="entry name" value="ADOMET_ACTIVATION"/>
    <property type="match status" value="1"/>
</dbReference>
<feature type="domain" description="B12-binding" evidence="28">
    <location>
        <begin position="749"/>
        <end position="884"/>
    </location>
</feature>
<dbReference type="InterPro" id="IPR000489">
    <property type="entry name" value="Pterin-binding_dom"/>
</dbReference>
<gene>
    <name evidence="30" type="ORF">B1R32_101244</name>
</gene>
<dbReference type="CDD" id="cd00740">
    <property type="entry name" value="MeTr"/>
    <property type="match status" value="1"/>
</dbReference>
<dbReference type="Gene3D" id="3.20.20.20">
    <property type="entry name" value="Dihydropteroate synthase-like"/>
    <property type="match status" value="1"/>
</dbReference>
<dbReference type="InterPro" id="IPR036594">
    <property type="entry name" value="Meth_synthase_dom"/>
</dbReference>
<dbReference type="Pfam" id="PF00809">
    <property type="entry name" value="Pterin_bind"/>
    <property type="match status" value="1"/>
</dbReference>
<evidence type="ECO:0000256" key="4">
    <source>
        <dbReference type="ARBA" id="ARBA00005178"/>
    </source>
</evidence>
<dbReference type="InterPro" id="IPR033706">
    <property type="entry name" value="Met_synthase_B12-bd"/>
</dbReference>
<keyword evidence="13 21" id="KW-0479">Metal-binding</keyword>
<dbReference type="Gene3D" id="3.40.50.280">
    <property type="entry name" value="Cobalamin-binding domain"/>
    <property type="match status" value="1"/>
</dbReference>
<dbReference type="InterPro" id="IPR037010">
    <property type="entry name" value="VitB12-dep_Met_synth_activ_sf"/>
</dbReference>
<accession>A0A2S8SXH0</accession>
<dbReference type="InterPro" id="IPR011005">
    <property type="entry name" value="Dihydropteroate_synth-like_sf"/>
</dbReference>
<dbReference type="FunFam" id="3.40.50.280:FF:000001">
    <property type="entry name" value="Methionine synthase"/>
    <property type="match status" value="1"/>
</dbReference>
<feature type="binding site" evidence="22 24">
    <location>
        <position position="308"/>
    </location>
    <ligand>
        <name>Zn(2+)</name>
        <dbReference type="ChEBI" id="CHEBI:29105"/>
    </ligand>
</feature>
<keyword evidence="10 21" id="KW-0846">Cobalamin</keyword>
<comment type="function">
    <text evidence="18 21">Catalyzes the transfer of a methyl group from methyl-cobalamin to homocysteine, yielding enzyme-bound cob(I)alamin and methionine. Subsequently, remethylates the cofactor using methyltetrahydrofolate.</text>
</comment>
<evidence type="ECO:0000256" key="3">
    <source>
        <dbReference type="ARBA" id="ARBA00001956"/>
    </source>
</evidence>
<dbReference type="GO" id="GO:0032259">
    <property type="term" value="P:methylation"/>
    <property type="evidence" value="ECO:0007669"/>
    <property type="project" value="UniProtKB-KW"/>
</dbReference>
<dbReference type="EMBL" id="NIGF01000001">
    <property type="protein sequence ID" value="PQV65502.1"/>
    <property type="molecule type" value="Genomic_DNA"/>
</dbReference>
<comment type="catalytic activity">
    <reaction evidence="1 21">
        <text>(6S)-5-methyl-5,6,7,8-tetrahydrofolate + L-homocysteine = (6S)-5,6,7,8-tetrahydrofolate + L-methionine</text>
        <dbReference type="Rhea" id="RHEA:11172"/>
        <dbReference type="ChEBI" id="CHEBI:18608"/>
        <dbReference type="ChEBI" id="CHEBI:57453"/>
        <dbReference type="ChEBI" id="CHEBI:57844"/>
        <dbReference type="ChEBI" id="CHEBI:58199"/>
        <dbReference type="EC" id="2.1.1.13"/>
    </reaction>
</comment>
<dbReference type="GO" id="GO:0005829">
    <property type="term" value="C:cytosol"/>
    <property type="evidence" value="ECO:0007669"/>
    <property type="project" value="TreeGrafter"/>
</dbReference>
<keyword evidence="16 21" id="KW-0486">Methionine biosynthesis</keyword>
<feature type="binding site" evidence="23">
    <location>
        <position position="863"/>
    </location>
    <ligand>
        <name>methylcob(III)alamin</name>
        <dbReference type="ChEBI" id="CHEBI:28115"/>
    </ligand>
</feature>
<evidence type="ECO:0000256" key="7">
    <source>
        <dbReference type="ARBA" id="ARBA00013998"/>
    </source>
</evidence>
<protein>
    <recommendedName>
        <fullName evidence="7 20">Methionine synthase</fullName>
        <ecNumber evidence="6 20">2.1.1.13</ecNumber>
    </recommendedName>
    <alternativeName>
        <fullName evidence="19 21">5-methyltetrahydrofolate--homocysteine methyltransferase</fullName>
    </alternativeName>
</protein>
<dbReference type="SMART" id="SM01018">
    <property type="entry name" value="B12-binding_2"/>
    <property type="match status" value="1"/>
</dbReference>
<dbReference type="NCBIfam" id="TIGR02082">
    <property type="entry name" value="metH"/>
    <property type="match status" value="1"/>
</dbReference>
<dbReference type="PROSITE" id="PS51332">
    <property type="entry name" value="B12_BINDING"/>
    <property type="match status" value="1"/>
</dbReference>
<dbReference type="Pfam" id="PF02607">
    <property type="entry name" value="B12-binding_2"/>
    <property type="match status" value="1"/>
</dbReference>
<dbReference type="SUPFAM" id="SSF82282">
    <property type="entry name" value="Homocysteine S-methyltransferase"/>
    <property type="match status" value="1"/>
</dbReference>
<evidence type="ECO:0000256" key="15">
    <source>
        <dbReference type="ARBA" id="ARBA00022833"/>
    </source>
</evidence>
<comment type="pathway">
    <text evidence="4 21">Amino-acid biosynthesis; L-methionine biosynthesis via de novo pathway; L-methionine from L-homocysteine (MetH route): step 1/1.</text>
</comment>
<feature type="binding site" evidence="23">
    <location>
        <begin position="759"/>
        <end position="763"/>
    </location>
    <ligand>
        <name>methylcob(III)alamin</name>
        <dbReference type="ChEBI" id="CHEBI:28115"/>
    </ligand>
</feature>
<dbReference type="SUPFAM" id="SSF52242">
    <property type="entry name" value="Cobalamin (vitamin B12)-binding domain"/>
    <property type="match status" value="1"/>
</dbReference>
<evidence type="ECO:0000259" key="27">
    <source>
        <dbReference type="PROSITE" id="PS50974"/>
    </source>
</evidence>
<dbReference type="InterPro" id="IPR003759">
    <property type="entry name" value="Cbl-bd_cap"/>
</dbReference>
<dbReference type="SUPFAM" id="SSF56507">
    <property type="entry name" value="Methionine synthase activation domain-like"/>
    <property type="match status" value="1"/>
</dbReference>
<keyword evidence="17 21" id="KW-0170">Cobalt</keyword>
<dbReference type="NCBIfam" id="NF007024">
    <property type="entry name" value="PRK09490.1"/>
    <property type="match status" value="1"/>
</dbReference>
<dbReference type="Pfam" id="PF02310">
    <property type="entry name" value="B12-binding"/>
    <property type="match status" value="1"/>
</dbReference>
<dbReference type="Proteomes" id="UP000237684">
    <property type="component" value="Unassembled WGS sequence"/>
</dbReference>
<evidence type="ECO:0000256" key="23">
    <source>
        <dbReference type="PIRSR" id="PIRSR000381-2"/>
    </source>
</evidence>
<dbReference type="Gene3D" id="1.10.288.10">
    <property type="entry name" value="Cobalamin-dependent Methionine Synthase, domain 2"/>
    <property type="match status" value="1"/>
</dbReference>
<feature type="binding site" evidence="23">
    <location>
        <position position="1135"/>
    </location>
    <ligand>
        <name>S-adenosyl-L-methionine</name>
        <dbReference type="ChEBI" id="CHEBI:59789"/>
    </ligand>
</feature>
<evidence type="ECO:0000259" key="25">
    <source>
        <dbReference type="PROSITE" id="PS50970"/>
    </source>
</evidence>
<comment type="domain">
    <text evidence="21">Modular enzyme with four functionally distinct domains. The isolated Hcy-binding domain catalyzes methyl transfer from free methylcobalamin to homocysteine. The Hcy-binding domain in association with the pterin-binding domain catalyzes the methylation of cob(I)alamin by methyltetrahydrofolate and the methylation of homocysteine. The B12-binding domain binds the cofactor. The AdoMet activation domain binds S-adenosyl-L-methionine. Under aerobic conditions cob(I)alamin can be converted to inactive cob(II)alamin. Reductive methylation by S-adenosyl-L-methionine and flavodoxin regenerates methylcobalamin.</text>
</comment>
<dbReference type="FunFam" id="3.20.20.20:FF:000002">
    <property type="entry name" value="Methionine synthase"/>
    <property type="match status" value="1"/>
</dbReference>
<keyword evidence="15 21" id="KW-0862">Zinc</keyword>
<evidence type="ECO:0000259" key="28">
    <source>
        <dbReference type="PROSITE" id="PS51332"/>
    </source>
</evidence>